<dbReference type="EMBL" id="BQNB010012927">
    <property type="protein sequence ID" value="GJT09681.1"/>
    <property type="molecule type" value="Genomic_DNA"/>
</dbReference>
<keyword evidence="3" id="KW-1185">Reference proteome</keyword>
<evidence type="ECO:0000313" key="2">
    <source>
        <dbReference type="EMBL" id="GJT09681.1"/>
    </source>
</evidence>
<gene>
    <name evidence="2" type="ORF">Tco_0856723</name>
</gene>
<comment type="caution">
    <text evidence="2">The sequence shown here is derived from an EMBL/GenBank/DDBJ whole genome shotgun (WGS) entry which is preliminary data.</text>
</comment>
<sequence length="163" mass="18365">MSSESNASKSTTMSKNTSYSSRNDNIITSNSYSALNEEEDEEEDVENVYDETTNLFPNTKTSGSSSLTVAASVCQAVLLEVNVYFLAYTQTEVQQFHDTPIQHMESIKKSIDERELHKREYDNRVNERQMQAKEGKVDTIKALDASLLNTESSRTESGKQDTK</sequence>
<feature type="region of interest" description="Disordered" evidence="1">
    <location>
        <begin position="1"/>
        <end position="42"/>
    </location>
</feature>
<proteinExistence type="predicted"/>
<evidence type="ECO:0000256" key="1">
    <source>
        <dbReference type="SAM" id="MobiDB-lite"/>
    </source>
</evidence>
<evidence type="ECO:0000313" key="3">
    <source>
        <dbReference type="Proteomes" id="UP001151760"/>
    </source>
</evidence>
<protein>
    <submittedName>
        <fullName evidence="2">Uncharacterized protein</fullName>
    </submittedName>
</protein>
<reference evidence="2" key="2">
    <citation type="submission" date="2022-01" db="EMBL/GenBank/DDBJ databases">
        <authorList>
            <person name="Yamashiro T."/>
            <person name="Shiraishi A."/>
            <person name="Satake H."/>
            <person name="Nakayama K."/>
        </authorList>
    </citation>
    <scope>NUCLEOTIDE SEQUENCE</scope>
</reference>
<accession>A0ABQ5B444</accession>
<feature type="compositionally biased region" description="Polar residues" evidence="1">
    <location>
        <begin position="1"/>
        <end position="34"/>
    </location>
</feature>
<dbReference type="Proteomes" id="UP001151760">
    <property type="component" value="Unassembled WGS sequence"/>
</dbReference>
<name>A0ABQ5B444_9ASTR</name>
<organism evidence="2 3">
    <name type="scientific">Tanacetum coccineum</name>
    <dbReference type="NCBI Taxonomy" id="301880"/>
    <lineage>
        <taxon>Eukaryota</taxon>
        <taxon>Viridiplantae</taxon>
        <taxon>Streptophyta</taxon>
        <taxon>Embryophyta</taxon>
        <taxon>Tracheophyta</taxon>
        <taxon>Spermatophyta</taxon>
        <taxon>Magnoliopsida</taxon>
        <taxon>eudicotyledons</taxon>
        <taxon>Gunneridae</taxon>
        <taxon>Pentapetalae</taxon>
        <taxon>asterids</taxon>
        <taxon>campanulids</taxon>
        <taxon>Asterales</taxon>
        <taxon>Asteraceae</taxon>
        <taxon>Asteroideae</taxon>
        <taxon>Anthemideae</taxon>
        <taxon>Anthemidinae</taxon>
        <taxon>Tanacetum</taxon>
    </lineage>
</organism>
<reference evidence="2" key="1">
    <citation type="journal article" date="2022" name="Int. J. Mol. Sci.">
        <title>Draft Genome of Tanacetum Coccineum: Genomic Comparison of Closely Related Tanacetum-Family Plants.</title>
        <authorList>
            <person name="Yamashiro T."/>
            <person name="Shiraishi A."/>
            <person name="Nakayama K."/>
            <person name="Satake H."/>
        </authorList>
    </citation>
    <scope>NUCLEOTIDE SEQUENCE</scope>
</reference>